<dbReference type="PANTHER" id="PTHR43046">
    <property type="entry name" value="GDP-MANNOSE MANNOSYL HYDROLASE"/>
    <property type="match status" value="1"/>
</dbReference>
<evidence type="ECO:0000313" key="7">
    <source>
        <dbReference type="Proteomes" id="UP001163878"/>
    </source>
</evidence>
<comment type="similarity">
    <text evidence="2 4">Belongs to the Nudix hydrolase family.</text>
</comment>
<dbReference type="Proteomes" id="UP001163878">
    <property type="component" value="Chromosome"/>
</dbReference>
<dbReference type="InterPro" id="IPR000086">
    <property type="entry name" value="NUDIX_hydrolase_dom"/>
</dbReference>
<dbReference type="Gene3D" id="3.90.79.10">
    <property type="entry name" value="Nucleoside Triphosphate Pyrophosphohydrolase"/>
    <property type="match status" value="1"/>
</dbReference>
<organism evidence="6 7">
    <name type="scientific">Streptomyces peucetius</name>
    <dbReference type="NCBI Taxonomy" id="1950"/>
    <lineage>
        <taxon>Bacteria</taxon>
        <taxon>Bacillati</taxon>
        <taxon>Actinomycetota</taxon>
        <taxon>Actinomycetes</taxon>
        <taxon>Kitasatosporales</taxon>
        <taxon>Streptomycetaceae</taxon>
        <taxon>Streptomyces</taxon>
    </lineage>
</organism>
<sequence length="157" mass="16958">MDLRLAAYAVCIEDERVLLAHAVKPDGEKTWTLPGGRVEHAEDPFDAVIREVTEETGLDAVVERLLGVDSRVIPAAERRLPGRPELHNVGIFYQVRITGGRLRPEPSGETAESAWTPIPEVARLGRSSLLDIGLALARSVPATGHVAPVPVGGLIRH</sequence>
<dbReference type="PROSITE" id="PS51462">
    <property type="entry name" value="NUDIX"/>
    <property type="match status" value="1"/>
</dbReference>
<gene>
    <name evidence="6" type="ORF">OGH68_29405</name>
</gene>
<dbReference type="CDD" id="cd02883">
    <property type="entry name" value="NUDIX_Hydrolase"/>
    <property type="match status" value="1"/>
</dbReference>
<keyword evidence="7" id="KW-1185">Reference proteome</keyword>
<dbReference type="SUPFAM" id="SSF55811">
    <property type="entry name" value="Nudix"/>
    <property type="match status" value="1"/>
</dbReference>
<protein>
    <submittedName>
        <fullName evidence="6">NUDIX hydrolase</fullName>
    </submittedName>
</protein>
<dbReference type="InterPro" id="IPR020084">
    <property type="entry name" value="NUDIX_hydrolase_CS"/>
</dbReference>
<evidence type="ECO:0000259" key="5">
    <source>
        <dbReference type="PROSITE" id="PS51462"/>
    </source>
</evidence>
<dbReference type="InterPro" id="IPR020476">
    <property type="entry name" value="Nudix_hydrolase"/>
</dbReference>
<reference evidence="6" key="1">
    <citation type="submission" date="2022-10" db="EMBL/GenBank/DDBJ databases">
        <title>Cytochrome P450 Catalyzes Benzene Ring Formation in the Biosynthesis of Trialkyl-Substituted Aromatic Polyketides.</title>
        <authorList>
            <person name="Zhao E."/>
            <person name="Ge H."/>
        </authorList>
    </citation>
    <scope>NUCLEOTIDE SEQUENCE</scope>
    <source>
        <strain evidence="6">NA0869</strain>
    </source>
</reference>
<dbReference type="PROSITE" id="PS00893">
    <property type="entry name" value="NUDIX_BOX"/>
    <property type="match status" value="1"/>
</dbReference>
<proteinExistence type="inferred from homology"/>
<comment type="cofactor">
    <cofactor evidence="1">
        <name>Mg(2+)</name>
        <dbReference type="ChEBI" id="CHEBI:18420"/>
    </cofactor>
</comment>
<keyword evidence="3 4" id="KW-0378">Hydrolase</keyword>
<evidence type="ECO:0000256" key="4">
    <source>
        <dbReference type="RuleBase" id="RU003476"/>
    </source>
</evidence>
<dbReference type="InterPro" id="IPR015797">
    <property type="entry name" value="NUDIX_hydrolase-like_dom_sf"/>
</dbReference>
<dbReference type="PRINTS" id="PR00502">
    <property type="entry name" value="NUDIXFAMILY"/>
</dbReference>
<dbReference type="GO" id="GO:0016787">
    <property type="term" value="F:hydrolase activity"/>
    <property type="evidence" value="ECO:0007669"/>
    <property type="project" value="UniProtKB-KW"/>
</dbReference>
<dbReference type="Pfam" id="PF00293">
    <property type="entry name" value="NUDIX"/>
    <property type="match status" value="1"/>
</dbReference>
<accession>A0ABY6IH61</accession>
<feature type="domain" description="Nudix hydrolase" evidence="5">
    <location>
        <begin position="2"/>
        <end position="138"/>
    </location>
</feature>
<dbReference type="EMBL" id="CP107567">
    <property type="protein sequence ID" value="UYQ65177.1"/>
    <property type="molecule type" value="Genomic_DNA"/>
</dbReference>
<name>A0ABY6IH61_STRPE</name>
<dbReference type="RefSeq" id="WP_264248137.1">
    <property type="nucleotide sequence ID" value="NZ_CP107567.1"/>
</dbReference>
<evidence type="ECO:0000256" key="3">
    <source>
        <dbReference type="ARBA" id="ARBA00022801"/>
    </source>
</evidence>
<evidence type="ECO:0000256" key="2">
    <source>
        <dbReference type="ARBA" id="ARBA00005582"/>
    </source>
</evidence>
<dbReference type="PANTHER" id="PTHR43046:SF2">
    <property type="entry name" value="8-OXO-DGTP DIPHOSPHATASE-RELATED"/>
    <property type="match status" value="1"/>
</dbReference>
<evidence type="ECO:0000256" key="1">
    <source>
        <dbReference type="ARBA" id="ARBA00001946"/>
    </source>
</evidence>
<evidence type="ECO:0000313" key="6">
    <source>
        <dbReference type="EMBL" id="UYQ65177.1"/>
    </source>
</evidence>